<proteinExistence type="predicted"/>
<keyword evidence="2" id="KW-0732">Signal</keyword>
<dbReference type="GeneID" id="17287623"/>
<dbReference type="EnsemblProtists" id="EKX30903">
    <property type="protein sequence ID" value="EKX30903"/>
    <property type="gene ID" value="GUITHDRAFT_156728"/>
</dbReference>
<feature type="region of interest" description="Disordered" evidence="1">
    <location>
        <begin position="133"/>
        <end position="219"/>
    </location>
</feature>
<dbReference type="EMBL" id="JH993463">
    <property type="protein sequence ID" value="EKX30903.1"/>
    <property type="molecule type" value="Genomic_DNA"/>
</dbReference>
<evidence type="ECO:0000256" key="2">
    <source>
        <dbReference type="SAM" id="SignalP"/>
    </source>
</evidence>
<evidence type="ECO:0000313" key="5">
    <source>
        <dbReference type="Proteomes" id="UP000011087"/>
    </source>
</evidence>
<dbReference type="AlphaFoldDB" id="L1I3T8"/>
<feature type="compositionally biased region" description="Basic and acidic residues" evidence="1">
    <location>
        <begin position="159"/>
        <end position="179"/>
    </location>
</feature>
<sequence length="219" mass="24286">MISPVVGVVSALLLVVSAVLLSSSHRGQSQLLQRGGYARSGLNFALAHGTRQPRTYDSAFRVARPRQVVEQTGDAGNSQEFVQYLSDQSDDILDEDEDSDLGRARQAVKDAKERVIEDAKRLHDIGVAIEEEEAKQNPSAAKSHKVQALKKSSRKVKRSGKDKADEIDMKIKVEVDPQARRSRKSRAGADQRRGQQAEDAKKQKEDVMVARFPLPPFTR</sequence>
<reference evidence="4" key="3">
    <citation type="submission" date="2016-03" db="UniProtKB">
        <authorList>
            <consortium name="EnsemblProtists"/>
        </authorList>
    </citation>
    <scope>IDENTIFICATION</scope>
</reference>
<evidence type="ECO:0000256" key="1">
    <source>
        <dbReference type="SAM" id="MobiDB-lite"/>
    </source>
</evidence>
<feature type="compositionally biased region" description="Basic residues" evidence="1">
    <location>
        <begin position="142"/>
        <end position="158"/>
    </location>
</feature>
<evidence type="ECO:0000313" key="4">
    <source>
        <dbReference type="EnsemblProtists" id="EKX30903"/>
    </source>
</evidence>
<dbReference type="Proteomes" id="UP000011087">
    <property type="component" value="Unassembled WGS sequence"/>
</dbReference>
<feature type="signal peptide" evidence="2">
    <location>
        <begin position="1"/>
        <end position="18"/>
    </location>
</feature>
<dbReference type="HOGENOM" id="CLU_1263626_0_0_1"/>
<feature type="compositionally biased region" description="Basic and acidic residues" evidence="1">
    <location>
        <begin position="187"/>
        <end position="208"/>
    </location>
</feature>
<dbReference type="RefSeq" id="XP_005817883.1">
    <property type="nucleotide sequence ID" value="XM_005817826.1"/>
</dbReference>
<accession>L1I3T8</accession>
<reference evidence="3 5" key="1">
    <citation type="journal article" date="2012" name="Nature">
        <title>Algal genomes reveal evolutionary mosaicism and the fate of nucleomorphs.</title>
        <authorList>
            <consortium name="DOE Joint Genome Institute"/>
            <person name="Curtis B.A."/>
            <person name="Tanifuji G."/>
            <person name="Burki F."/>
            <person name="Gruber A."/>
            <person name="Irimia M."/>
            <person name="Maruyama S."/>
            <person name="Arias M.C."/>
            <person name="Ball S.G."/>
            <person name="Gile G.H."/>
            <person name="Hirakawa Y."/>
            <person name="Hopkins J.F."/>
            <person name="Kuo A."/>
            <person name="Rensing S.A."/>
            <person name="Schmutz J."/>
            <person name="Symeonidi A."/>
            <person name="Elias M."/>
            <person name="Eveleigh R.J."/>
            <person name="Herman E.K."/>
            <person name="Klute M.J."/>
            <person name="Nakayama T."/>
            <person name="Obornik M."/>
            <person name="Reyes-Prieto A."/>
            <person name="Armbrust E.V."/>
            <person name="Aves S.J."/>
            <person name="Beiko R.G."/>
            <person name="Coutinho P."/>
            <person name="Dacks J.B."/>
            <person name="Durnford D.G."/>
            <person name="Fast N.M."/>
            <person name="Green B.R."/>
            <person name="Grisdale C.J."/>
            <person name="Hempel F."/>
            <person name="Henrissat B."/>
            <person name="Hoppner M.P."/>
            <person name="Ishida K."/>
            <person name="Kim E."/>
            <person name="Koreny L."/>
            <person name="Kroth P.G."/>
            <person name="Liu Y."/>
            <person name="Malik S.B."/>
            <person name="Maier U.G."/>
            <person name="McRose D."/>
            <person name="Mock T."/>
            <person name="Neilson J.A."/>
            <person name="Onodera N.T."/>
            <person name="Poole A.M."/>
            <person name="Pritham E.J."/>
            <person name="Richards T.A."/>
            <person name="Rocap G."/>
            <person name="Roy S.W."/>
            <person name="Sarai C."/>
            <person name="Schaack S."/>
            <person name="Shirato S."/>
            <person name="Slamovits C.H."/>
            <person name="Spencer D.F."/>
            <person name="Suzuki S."/>
            <person name="Worden A.Z."/>
            <person name="Zauner S."/>
            <person name="Barry K."/>
            <person name="Bell C."/>
            <person name="Bharti A.K."/>
            <person name="Crow J.A."/>
            <person name="Grimwood J."/>
            <person name="Kramer R."/>
            <person name="Lindquist E."/>
            <person name="Lucas S."/>
            <person name="Salamov A."/>
            <person name="McFadden G.I."/>
            <person name="Lane C.E."/>
            <person name="Keeling P.J."/>
            <person name="Gray M.W."/>
            <person name="Grigoriev I.V."/>
            <person name="Archibald J.M."/>
        </authorList>
    </citation>
    <scope>NUCLEOTIDE SEQUENCE</scope>
    <source>
        <strain evidence="3 5">CCMP2712</strain>
    </source>
</reference>
<evidence type="ECO:0000313" key="3">
    <source>
        <dbReference type="EMBL" id="EKX30903.1"/>
    </source>
</evidence>
<gene>
    <name evidence="3" type="ORF">GUITHDRAFT_156728</name>
</gene>
<organism evidence="3">
    <name type="scientific">Guillardia theta (strain CCMP2712)</name>
    <name type="common">Cryptophyte</name>
    <dbReference type="NCBI Taxonomy" id="905079"/>
    <lineage>
        <taxon>Eukaryota</taxon>
        <taxon>Cryptophyceae</taxon>
        <taxon>Pyrenomonadales</taxon>
        <taxon>Geminigeraceae</taxon>
        <taxon>Guillardia</taxon>
    </lineage>
</organism>
<protein>
    <submittedName>
        <fullName evidence="3 4">Uncharacterized protein</fullName>
    </submittedName>
</protein>
<feature type="chain" id="PRO_5008769590" evidence="2">
    <location>
        <begin position="19"/>
        <end position="219"/>
    </location>
</feature>
<reference evidence="5" key="2">
    <citation type="submission" date="2012-11" db="EMBL/GenBank/DDBJ databases">
        <authorList>
            <person name="Kuo A."/>
            <person name="Curtis B.A."/>
            <person name="Tanifuji G."/>
            <person name="Burki F."/>
            <person name="Gruber A."/>
            <person name="Irimia M."/>
            <person name="Maruyama S."/>
            <person name="Arias M.C."/>
            <person name="Ball S.G."/>
            <person name="Gile G.H."/>
            <person name="Hirakawa Y."/>
            <person name="Hopkins J.F."/>
            <person name="Rensing S.A."/>
            <person name="Schmutz J."/>
            <person name="Symeonidi A."/>
            <person name="Elias M."/>
            <person name="Eveleigh R.J."/>
            <person name="Herman E.K."/>
            <person name="Klute M.J."/>
            <person name="Nakayama T."/>
            <person name="Obornik M."/>
            <person name="Reyes-Prieto A."/>
            <person name="Armbrust E.V."/>
            <person name="Aves S.J."/>
            <person name="Beiko R.G."/>
            <person name="Coutinho P."/>
            <person name="Dacks J.B."/>
            <person name="Durnford D.G."/>
            <person name="Fast N.M."/>
            <person name="Green B.R."/>
            <person name="Grisdale C."/>
            <person name="Hempe F."/>
            <person name="Henrissat B."/>
            <person name="Hoppner M.P."/>
            <person name="Ishida K.-I."/>
            <person name="Kim E."/>
            <person name="Koreny L."/>
            <person name="Kroth P.G."/>
            <person name="Liu Y."/>
            <person name="Malik S.-B."/>
            <person name="Maier U.G."/>
            <person name="McRose D."/>
            <person name="Mock T."/>
            <person name="Neilson J.A."/>
            <person name="Onodera N.T."/>
            <person name="Poole A.M."/>
            <person name="Pritham E.J."/>
            <person name="Richards T.A."/>
            <person name="Rocap G."/>
            <person name="Roy S.W."/>
            <person name="Sarai C."/>
            <person name="Schaack S."/>
            <person name="Shirato S."/>
            <person name="Slamovits C.H."/>
            <person name="Spencer D.F."/>
            <person name="Suzuki S."/>
            <person name="Worden A.Z."/>
            <person name="Zauner S."/>
            <person name="Barry K."/>
            <person name="Bell C."/>
            <person name="Bharti A.K."/>
            <person name="Crow J.A."/>
            <person name="Grimwood J."/>
            <person name="Kramer R."/>
            <person name="Lindquist E."/>
            <person name="Lucas S."/>
            <person name="Salamov A."/>
            <person name="McFadden G.I."/>
            <person name="Lane C.E."/>
            <person name="Keeling P.J."/>
            <person name="Gray M.W."/>
            <person name="Grigoriev I.V."/>
            <person name="Archibald J.M."/>
        </authorList>
    </citation>
    <scope>NUCLEOTIDE SEQUENCE</scope>
    <source>
        <strain evidence="5">CCMP2712</strain>
    </source>
</reference>
<keyword evidence="5" id="KW-1185">Reference proteome</keyword>
<dbReference type="KEGG" id="gtt:GUITHDRAFT_156728"/>
<name>L1I3T8_GUITC</name>
<dbReference type="PaxDb" id="55529-EKX30903"/>